<gene>
    <name evidence="2" type="ORF">GCM10022389_20000</name>
</gene>
<keyword evidence="1" id="KW-0472">Membrane</keyword>
<dbReference type="EMBL" id="BAABCT010000005">
    <property type="protein sequence ID" value="GAA4074436.1"/>
    <property type="molecule type" value="Genomic_DNA"/>
</dbReference>
<sequence length="109" mass="12661">MTFSTRLKLWLMRFFVKYLVVFAIAYFFVHPDAVKHYEGFLNGFILGGVHGGCAIPNKIISFFDGRLIMAQSYSTLYLVAFWLSLLYTVIDDIYSFWKSFFGSVLDNLE</sequence>
<evidence type="ECO:0000313" key="3">
    <source>
        <dbReference type="Proteomes" id="UP001500367"/>
    </source>
</evidence>
<feature type="transmembrane region" description="Helical" evidence="1">
    <location>
        <begin position="12"/>
        <end position="29"/>
    </location>
</feature>
<organism evidence="2 3">
    <name type="scientific">Flavobacterium cheonanense</name>
    <dbReference type="NCBI Taxonomy" id="706183"/>
    <lineage>
        <taxon>Bacteria</taxon>
        <taxon>Pseudomonadati</taxon>
        <taxon>Bacteroidota</taxon>
        <taxon>Flavobacteriia</taxon>
        <taxon>Flavobacteriales</taxon>
        <taxon>Flavobacteriaceae</taxon>
        <taxon>Flavobacterium</taxon>
    </lineage>
</organism>
<reference evidence="3" key="1">
    <citation type="journal article" date="2019" name="Int. J. Syst. Evol. Microbiol.">
        <title>The Global Catalogue of Microorganisms (GCM) 10K type strain sequencing project: providing services to taxonomists for standard genome sequencing and annotation.</title>
        <authorList>
            <consortium name="The Broad Institute Genomics Platform"/>
            <consortium name="The Broad Institute Genome Sequencing Center for Infectious Disease"/>
            <person name="Wu L."/>
            <person name="Ma J."/>
        </authorList>
    </citation>
    <scope>NUCLEOTIDE SEQUENCE [LARGE SCALE GENOMIC DNA]</scope>
    <source>
        <strain evidence="3">JCM 17069</strain>
    </source>
</reference>
<evidence type="ECO:0008006" key="4">
    <source>
        <dbReference type="Google" id="ProtNLM"/>
    </source>
</evidence>
<feature type="transmembrane region" description="Helical" evidence="1">
    <location>
        <begin position="75"/>
        <end position="97"/>
    </location>
</feature>
<accession>A0ABP7VTT5</accession>
<keyword evidence="1" id="KW-1133">Transmembrane helix</keyword>
<name>A0ABP7VTT5_9FLAO</name>
<feature type="transmembrane region" description="Helical" evidence="1">
    <location>
        <begin position="41"/>
        <end position="63"/>
    </location>
</feature>
<evidence type="ECO:0000256" key="1">
    <source>
        <dbReference type="SAM" id="Phobius"/>
    </source>
</evidence>
<protein>
    <recommendedName>
        <fullName evidence="4">DUF2752 domain-containing protein</fullName>
    </recommendedName>
</protein>
<dbReference type="Proteomes" id="UP001500367">
    <property type="component" value="Unassembled WGS sequence"/>
</dbReference>
<keyword evidence="1" id="KW-0812">Transmembrane</keyword>
<proteinExistence type="predicted"/>
<keyword evidence="3" id="KW-1185">Reference proteome</keyword>
<comment type="caution">
    <text evidence="2">The sequence shown here is derived from an EMBL/GenBank/DDBJ whole genome shotgun (WGS) entry which is preliminary data.</text>
</comment>
<evidence type="ECO:0000313" key="2">
    <source>
        <dbReference type="EMBL" id="GAA4074436.1"/>
    </source>
</evidence>